<feature type="region of interest" description="Disordered" evidence="1">
    <location>
        <begin position="175"/>
        <end position="212"/>
    </location>
</feature>
<dbReference type="eggNOG" id="ENOG502ZB7A">
    <property type="taxonomic scope" value="Bacteria"/>
</dbReference>
<dbReference type="STRING" id="909613.UO65_1397"/>
<comment type="caution">
    <text evidence="2">The sequence shown here is derived from an EMBL/GenBank/DDBJ whole genome shotgun (WGS) entry which is preliminary data.</text>
</comment>
<sequence length="212" mass="22261">MGTTPDQLRQGIEQTRAELTHDVDRLVDRTSPGRIVNRRVDRARGGLRRMKDKVMGVADEYTPGDGPGGTVDVVRDQSRQVAESTQHAAQQTAEAVKAAPDAIKRQTQGSPLAAGLIAFGAGLIAASLAPATKVEKRAAVQVREQTQDMVEPLRQAATEVAKDVGGDLRDSAQQAVEQVKGTATEAAQDVRETAQSSAADAKSGVRQAASGG</sequence>
<name>W7IS59_9PSEU</name>
<gene>
    <name evidence="2" type="ORF">UO65_1397</name>
</gene>
<evidence type="ECO:0000313" key="3">
    <source>
        <dbReference type="Proteomes" id="UP000019277"/>
    </source>
</evidence>
<dbReference type="PATRIC" id="fig|909613.9.peg.1411"/>
<dbReference type="RefSeq" id="WP_035279856.1">
    <property type="nucleotide sequence ID" value="NZ_AYXG01000051.1"/>
</dbReference>
<keyword evidence="3" id="KW-1185">Reference proteome</keyword>
<protein>
    <recommendedName>
        <fullName evidence="4">DUF3618 domain-containing protein</fullName>
    </recommendedName>
</protein>
<evidence type="ECO:0000256" key="1">
    <source>
        <dbReference type="SAM" id="MobiDB-lite"/>
    </source>
</evidence>
<dbReference type="EMBL" id="AYXG01000051">
    <property type="protein sequence ID" value="EWC63183.1"/>
    <property type="molecule type" value="Genomic_DNA"/>
</dbReference>
<evidence type="ECO:0008006" key="4">
    <source>
        <dbReference type="Google" id="ProtNLM"/>
    </source>
</evidence>
<dbReference type="InterPro" id="IPR022062">
    <property type="entry name" value="DUF3618"/>
</dbReference>
<accession>W7IS59</accession>
<accession>A0A8E3BID8</accession>
<dbReference type="Pfam" id="PF12277">
    <property type="entry name" value="DUF3618"/>
    <property type="match status" value="1"/>
</dbReference>
<dbReference type="AlphaFoldDB" id="W7IS59"/>
<dbReference type="OrthoDB" id="3218417at2"/>
<evidence type="ECO:0000313" key="2">
    <source>
        <dbReference type="EMBL" id="EWC63183.1"/>
    </source>
</evidence>
<reference evidence="2 3" key="1">
    <citation type="journal article" date="2014" name="Genome Announc.">
        <title>Draft Genome Sequence of the Antitrypanosomally Active Sponge-Associated Bacterium Actinokineospora sp. Strain EG49.</title>
        <authorList>
            <person name="Harjes J."/>
            <person name="Ryu T."/>
            <person name="Abdelmohsen U.R."/>
            <person name="Moitinho-Silva L."/>
            <person name="Horn H."/>
            <person name="Ravasi T."/>
            <person name="Hentschel U."/>
        </authorList>
    </citation>
    <scope>NUCLEOTIDE SEQUENCE [LARGE SCALE GENOMIC DNA]</scope>
    <source>
        <strain evidence="2 3">EG49</strain>
    </source>
</reference>
<proteinExistence type="predicted"/>
<organism evidence="2 3">
    <name type="scientific">Actinokineospora spheciospongiae</name>
    <dbReference type="NCBI Taxonomy" id="909613"/>
    <lineage>
        <taxon>Bacteria</taxon>
        <taxon>Bacillati</taxon>
        <taxon>Actinomycetota</taxon>
        <taxon>Actinomycetes</taxon>
        <taxon>Pseudonocardiales</taxon>
        <taxon>Pseudonocardiaceae</taxon>
        <taxon>Actinokineospora</taxon>
    </lineage>
</organism>
<dbReference type="Gene3D" id="1.20.120.20">
    <property type="entry name" value="Apolipoprotein"/>
    <property type="match status" value="1"/>
</dbReference>
<dbReference type="Proteomes" id="UP000019277">
    <property type="component" value="Unassembled WGS sequence"/>
</dbReference>